<evidence type="ECO:0000313" key="2">
    <source>
        <dbReference type="Proteomes" id="UP000784880"/>
    </source>
</evidence>
<dbReference type="RefSeq" id="WP_217067309.1">
    <property type="nucleotide sequence ID" value="NZ_JAHQCS010000121.1"/>
</dbReference>
<comment type="caution">
    <text evidence="1">The sequence shown here is derived from an EMBL/GenBank/DDBJ whole genome shotgun (WGS) entry which is preliminary data.</text>
</comment>
<dbReference type="Proteomes" id="UP000784880">
    <property type="component" value="Unassembled WGS sequence"/>
</dbReference>
<sequence>MGKNKFSEEQQKQLRSNPFIEKVSETTISYTKEFKERFYQEYQTGKGPSAILRDMGIDPTFLGQRRKSSLVQRIKDYAARLDGYQDLRGKSSGRLSTKELFDTDRIKRLEHQIRYLKQENEFLKKTEFLDRQAEWKEKQKQRQKKNSDTSKK</sequence>
<dbReference type="Pfam" id="PF20310">
    <property type="entry name" value="HTH_Tnp_2"/>
    <property type="match status" value="1"/>
</dbReference>
<accession>A0ABS6JHJ2</accession>
<gene>
    <name evidence="1" type="ORF">KS419_15520</name>
</gene>
<evidence type="ECO:0008006" key="3">
    <source>
        <dbReference type="Google" id="ProtNLM"/>
    </source>
</evidence>
<organism evidence="1 2">
    <name type="scientific">Evansella tamaricis</name>
    <dbReference type="NCBI Taxonomy" id="2069301"/>
    <lineage>
        <taxon>Bacteria</taxon>
        <taxon>Bacillati</taxon>
        <taxon>Bacillota</taxon>
        <taxon>Bacilli</taxon>
        <taxon>Bacillales</taxon>
        <taxon>Bacillaceae</taxon>
        <taxon>Evansella</taxon>
    </lineage>
</organism>
<evidence type="ECO:0000313" key="1">
    <source>
        <dbReference type="EMBL" id="MBU9713140.1"/>
    </source>
</evidence>
<keyword evidence="2" id="KW-1185">Reference proteome</keyword>
<protein>
    <recommendedName>
        <fullName evidence="3">Transposase</fullName>
    </recommendedName>
</protein>
<dbReference type="InterPro" id="IPR046929">
    <property type="entry name" value="HTH_Tnp"/>
</dbReference>
<dbReference type="EMBL" id="JAHQCS010000121">
    <property type="protein sequence ID" value="MBU9713140.1"/>
    <property type="molecule type" value="Genomic_DNA"/>
</dbReference>
<reference evidence="1 2" key="1">
    <citation type="submission" date="2021-06" db="EMBL/GenBank/DDBJ databases">
        <title>Bacillus sp. RD4P76, an endophyte from a halophyte.</title>
        <authorList>
            <person name="Sun J.-Q."/>
        </authorList>
    </citation>
    <scope>NUCLEOTIDE SEQUENCE [LARGE SCALE GENOMIC DNA]</scope>
    <source>
        <strain evidence="1 2">CGMCC 1.15917</strain>
    </source>
</reference>
<proteinExistence type="predicted"/>
<name>A0ABS6JHJ2_9BACI</name>